<dbReference type="EMBL" id="JBHRYA010000003">
    <property type="protein sequence ID" value="MFC3715663.1"/>
    <property type="molecule type" value="Genomic_DNA"/>
</dbReference>
<proteinExistence type="predicted"/>
<comment type="caution">
    <text evidence="2">The sequence shown here is derived from an EMBL/GenBank/DDBJ whole genome shotgun (WGS) entry which is preliminary data.</text>
</comment>
<sequence>MTRIHAITLIACLALLGGCNRNEPPPAAQAPGSGADTALGRTLGKVAEKVRTKLENQNITLSSSKADAKAEITPQGDLLIAGKKVETDEAQRELLLEYRAGIIAVAAAGTDIGMKGADFGLRTAGKALRGVFSGNGDQVEAEIEADAREFEAQARKICEHLAPMLETQQKLVEKLPEFKPYATMDQSDIDDCREDTQGAATAAAA</sequence>
<accession>A0ABV7XK57</accession>
<evidence type="ECO:0000313" key="2">
    <source>
        <dbReference type="EMBL" id="MFC3715663.1"/>
    </source>
</evidence>
<dbReference type="Proteomes" id="UP001595705">
    <property type="component" value="Unassembled WGS sequence"/>
</dbReference>
<evidence type="ECO:0000256" key="1">
    <source>
        <dbReference type="SAM" id="MobiDB-lite"/>
    </source>
</evidence>
<feature type="region of interest" description="Disordered" evidence="1">
    <location>
        <begin position="186"/>
        <end position="205"/>
    </location>
</feature>
<dbReference type="RefSeq" id="WP_386742766.1">
    <property type="nucleotide sequence ID" value="NZ_JBHRYA010000003.1"/>
</dbReference>
<gene>
    <name evidence="2" type="ORF">ACFONC_05810</name>
</gene>
<evidence type="ECO:0000313" key="3">
    <source>
        <dbReference type="Proteomes" id="UP001595705"/>
    </source>
</evidence>
<reference evidence="3" key="1">
    <citation type="journal article" date="2019" name="Int. J. Syst. Evol. Microbiol.">
        <title>The Global Catalogue of Microorganisms (GCM) 10K type strain sequencing project: providing services to taxonomists for standard genome sequencing and annotation.</title>
        <authorList>
            <consortium name="The Broad Institute Genomics Platform"/>
            <consortium name="The Broad Institute Genome Sequencing Center for Infectious Disease"/>
            <person name="Wu L."/>
            <person name="Ma J."/>
        </authorList>
    </citation>
    <scope>NUCLEOTIDE SEQUENCE [LARGE SCALE GENOMIC DNA]</scope>
    <source>
        <strain evidence="3">KCTC 42441</strain>
    </source>
</reference>
<keyword evidence="3" id="KW-1185">Reference proteome</keyword>
<dbReference type="PROSITE" id="PS51257">
    <property type="entry name" value="PROKAR_LIPOPROTEIN"/>
    <property type="match status" value="1"/>
</dbReference>
<name>A0ABV7XK57_9GAMM</name>
<protein>
    <submittedName>
        <fullName evidence="2">DUF2884 family protein</fullName>
    </submittedName>
</protein>
<organism evidence="2 3">
    <name type="scientific">Luteimonas soli</name>
    <dbReference type="NCBI Taxonomy" id="1648966"/>
    <lineage>
        <taxon>Bacteria</taxon>
        <taxon>Pseudomonadati</taxon>
        <taxon>Pseudomonadota</taxon>
        <taxon>Gammaproteobacteria</taxon>
        <taxon>Lysobacterales</taxon>
        <taxon>Lysobacteraceae</taxon>
        <taxon>Luteimonas</taxon>
    </lineage>
</organism>